<dbReference type="GO" id="GO:0003824">
    <property type="term" value="F:catalytic activity"/>
    <property type="evidence" value="ECO:0007669"/>
    <property type="project" value="InterPro"/>
</dbReference>
<name>J5QLB3_TRIAS</name>
<evidence type="ECO:0000259" key="1">
    <source>
        <dbReference type="Pfam" id="PF00383"/>
    </source>
</evidence>
<dbReference type="SUPFAM" id="SSF53927">
    <property type="entry name" value="Cytidine deaminase-like"/>
    <property type="match status" value="1"/>
</dbReference>
<dbReference type="OrthoDB" id="408702at2759"/>
<dbReference type="KEGG" id="tasa:A1Q1_03178"/>
<dbReference type="EMBL" id="ALBS01000223">
    <property type="protein sequence ID" value="EJT47943.1"/>
    <property type="molecule type" value="Genomic_DNA"/>
</dbReference>
<feature type="domain" description="CMP/dCMP-type deaminase" evidence="1">
    <location>
        <begin position="13"/>
        <end position="85"/>
    </location>
</feature>
<dbReference type="GO" id="GO:0006139">
    <property type="term" value="P:nucleobase-containing compound metabolic process"/>
    <property type="evidence" value="ECO:0007669"/>
    <property type="project" value="UniProtKB-ARBA"/>
</dbReference>
<evidence type="ECO:0000313" key="2">
    <source>
        <dbReference type="EMBL" id="EJT47943.1"/>
    </source>
</evidence>
<dbReference type="InterPro" id="IPR002125">
    <property type="entry name" value="CMP_dCMP_dom"/>
</dbReference>
<organism evidence="2 3">
    <name type="scientific">Trichosporon asahii var. asahii (strain ATCC 90039 / CBS 2479 / JCM 2466 / KCTC 7840 / NBRC 103889/ NCYC 2677 / UAMH 7654)</name>
    <name type="common">Yeast</name>
    <dbReference type="NCBI Taxonomy" id="1186058"/>
    <lineage>
        <taxon>Eukaryota</taxon>
        <taxon>Fungi</taxon>
        <taxon>Dikarya</taxon>
        <taxon>Basidiomycota</taxon>
        <taxon>Agaricomycotina</taxon>
        <taxon>Tremellomycetes</taxon>
        <taxon>Trichosporonales</taxon>
        <taxon>Trichosporonaceae</taxon>
        <taxon>Trichosporon</taxon>
    </lineage>
</organism>
<protein>
    <submittedName>
        <fullName evidence="2">Cytosine deaminase</fullName>
    </submittedName>
</protein>
<dbReference type="HOGENOM" id="CLU_025810_7_1_1"/>
<dbReference type="RefSeq" id="XP_014179106.1">
    <property type="nucleotide sequence ID" value="XM_014323631.1"/>
</dbReference>
<dbReference type="Pfam" id="PF00383">
    <property type="entry name" value="dCMP_cyt_deam_1"/>
    <property type="match status" value="1"/>
</dbReference>
<comment type="caution">
    <text evidence="2">The sequence shown here is derived from an EMBL/GenBank/DDBJ whole genome shotgun (WGS) entry which is preliminary data.</text>
</comment>
<dbReference type="VEuPathDB" id="FungiDB:A1Q1_03178"/>
<gene>
    <name evidence="2" type="ORF">A1Q1_03178</name>
</gene>
<sequence length="145" mass="16038">MAVTKEQYPEFMKMRSRARARAASPSAAIVHLPTGKVLAKGHNQRVQLNSNIRHGEMDALENLGRVNEGVFRECAMFTTLSPCIMFPLVVLAENENFVGGEDLLRSKGVEVVNLQNPEITKMMSDWIAGPVGQKVWNEDIGEVTA</sequence>
<reference evidence="2 3" key="1">
    <citation type="journal article" date="2012" name="Eukaryot. Cell">
        <title>Draft genome sequence of CBS 2479, the standard type strain of Trichosporon asahii.</title>
        <authorList>
            <person name="Yang R.Y."/>
            <person name="Li H.T."/>
            <person name="Zhu H."/>
            <person name="Zhou G.P."/>
            <person name="Wang M."/>
            <person name="Wang L."/>
        </authorList>
    </citation>
    <scope>NUCLEOTIDE SEQUENCE [LARGE SCALE GENOMIC DNA]</scope>
    <source>
        <strain evidence="3">ATCC 90039 / CBS 2479 / JCM 2466 / KCTC 7840 / NCYC 2677 / UAMH 7654</strain>
    </source>
</reference>
<accession>J5QLB3</accession>
<proteinExistence type="predicted"/>
<evidence type="ECO:0000313" key="3">
    <source>
        <dbReference type="Proteomes" id="UP000002748"/>
    </source>
</evidence>
<dbReference type="AlphaFoldDB" id="J5QLB3"/>
<dbReference type="Gene3D" id="3.40.140.10">
    <property type="entry name" value="Cytidine Deaminase, domain 2"/>
    <property type="match status" value="1"/>
</dbReference>
<dbReference type="GeneID" id="25986691"/>
<dbReference type="InterPro" id="IPR016193">
    <property type="entry name" value="Cytidine_deaminase-like"/>
</dbReference>
<dbReference type="Proteomes" id="UP000002748">
    <property type="component" value="Unassembled WGS sequence"/>
</dbReference>